<feature type="non-terminal residue" evidence="1">
    <location>
        <position position="50"/>
    </location>
</feature>
<dbReference type="EMBL" id="HG529685">
    <property type="protein sequence ID" value="CDI56376.1"/>
    <property type="molecule type" value="Genomic_DNA"/>
</dbReference>
<organism evidence="1">
    <name type="scientific">Melanopsichium pennsylvanicum 4</name>
    <dbReference type="NCBI Taxonomy" id="1398559"/>
    <lineage>
        <taxon>Eukaryota</taxon>
        <taxon>Fungi</taxon>
        <taxon>Dikarya</taxon>
        <taxon>Basidiomycota</taxon>
        <taxon>Ustilaginomycotina</taxon>
        <taxon>Ustilaginomycetes</taxon>
        <taxon>Ustilaginales</taxon>
        <taxon>Ustilaginaceae</taxon>
        <taxon>Melanopsichium</taxon>
    </lineage>
</organism>
<evidence type="ECO:0000313" key="1">
    <source>
        <dbReference type="EMBL" id="CDI56376.1"/>
    </source>
</evidence>
<sequence length="50" mass="4786">MSAAPETTPAAVAPVEDVAASAVVEETPAAVETAAPVGEVATPAEAVNIL</sequence>
<dbReference type="AlphaFoldDB" id="A0A077RAY0"/>
<accession>A0A077RAY0</accession>
<name>A0A077RAY0_9BASI</name>
<reference evidence="1" key="1">
    <citation type="journal article" date="2014" name="Genome Biol. Evol.">
        <title>Gene Loss Rather Than Gene Gain Is Associated with a Host Jump from Monocots to Dicots in the Smut Fungus Melanopsichium pennsylvanicum.</title>
        <authorList>
            <person name="Sharma R."/>
            <person name="Mishra B."/>
            <person name="Runge F."/>
            <person name="Thines M."/>
        </authorList>
    </citation>
    <scope>NUCLEOTIDE SEQUENCE</scope>
    <source>
        <strain evidence="1">4</strain>
    </source>
</reference>
<proteinExistence type="predicted"/>
<protein>
    <submittedName>
        <fullName evidence="1">Uncharacterized protein</fullName>
    </submittedName>
</protein>